<gene>
    <name evidence="1" type="ORF">PIB30_106673</name>
</gene>
<dbReference type="Proteomes" id="UP001341840">
    <property type="component" value="Unassembled WGS sequence"/>
</dbReference>
<accession>A0ABU6SZ57</accession>
<dbReference type="EMBL" id="JASCZI010064701">
    <property type="protein sequence ID" value="MED6141756.1"/>
    <property type="molecule type" value="Genomic_DNA"/>
</dbReference>
<evidence type="ECO:0000313" key="2">
    <source>
        <dbReference type="Proteomes" id="UP001341840"/>
    </source>
</evidence>
<name>A0ABU6SZ57_9FABA</name>
<protein>
    <submittedName>
        <fullName evidence="1">Uncharacterized protein</fullName>
    </submittedName>
</protein>
<proteinExistence type="predicted"/>
<keyword evidence="2" id="KW-1185">Reference proteome</keyword>
<reference evidence="1 2" key="1">
    <citation type="journal article" date="2023" name="Plants (Basel)">
        <title>Bridging the Gap: Combining Genomics and Transcriptomics Approaches to Understand Stylosanthes scabra, an Orphan Legume from the Brazilian Caatinga.</title>
        <authorList>
            <person name="Ferreira-Neto J.R.C."/>
            <person name="da Silva M.D."/>
            <person name="Binneck E."/>
            <person name="de Melo N.F."/>
            <person name="da Silva R.H."/>
            <person name="de Melo A.L.T.M."/>
            <person name="Pandolfi V."/>
            <person name="Bustamante F.O."/>
            <person name="Brasileiro-Vidal A.C."/>
            <person name="Benko-Iseppon A.M."/>
        </authorList>
    </citation>
    <scope>NUCLEOTIDE SEQUENCE [LARGE SCALE GENOMIC DNA]</scope>
    <source>
        <tissue evidence="1">Leaves</tissue>
    </source>
</reference>
<evidence type="ECO:0000313" key="1">
    <source>
        <dbReference type="EMBL" id="MED6141756.1"/>
    </source>
</evidence>
<comment type="caution">
    <text evidence="1">The sequence shown here is derived from an EMBL/GenBank/DDBJ whole genome shotgun (WGS) entry which is preliminary data.</text>
</comment>
<organism evidence="1 2">
    <name type="scientific">Stylosanthes scabra</name>
    <dbReference type="NCBI Taxonomy" id="79078"/>
    <lineage>
        <taxon>Eukaryota</taxon>
        <taxon>Viridiplantae</taxon>
        <taxon>Streptophyta</taxon>
        <taxon>Embryophyta</taxon>
        <taxon>Tracheophyta</taxon>
        <taxon>Spermatophyta</taxon>
        <taxon>Magnoliopsida</taxon>
        <taxon>eudicotyledons</taxon>
        <taxon>Gunneridae</taxon>
        <taxon>Pentapetalae</taxon>
        <taxon>rosids</taxon>
        <taxon>fabids</taxon>
        <taxon>Fabales</taxon>
        <taxon>Fabaceae</taxon>
        <taxon>Papilionoideae</taxon>
        <taxon>50 kb inversion clade</taxon>
        <taxon>dalbergioids sensu lato</taxon>
        <taxon>Dalbergieae</taxon>
        <taxon>Pterocarpus clade</taxon>
        <taxon>Stylosanthes</taxon>
    </lineage>
</organism>
<sequence length="79" mass="9015">MEKIRSKIEVKKNLVATKKKSYMLTDIFGIVEDNHEGEVDDNFKSGNKTFPIHTGDDTNEDLEKIRELVRDGNQALYSG</sequence>
<feature type="non-terminal residue" evidence="1">
    <location>
        <position position="79"/>
    </location>
</feature>